<evidence type="ECO:0000256" key="1">
    <source>
        <dbReference type="SAM" id="MobiDB-lite"/>
    </source>
</evidence>
<dbReference type="PANTHER" id="PTHR11439:SF495">
    <property type="entry name" value="REVERSE TRANSCRIPTASE, RNA-DEPENDENT DNA POLYMERASE-RELATED"/>
    <property type="match status" value="1"/>
</dbReference>
<name>A0A6L2JBE8_TANCI</name>
<dbReference type="AlphaFoldDB" id="A0A6L2JBE8"/>
<feature type="compositionally biased region" description="Basic residues" evidence="1">
    <location>
        <begin position="858"/>
        <end position="875"/>
    </location>
</feature>
<gene>
    <name evidence="3" type="ORF">Tci_006311</name>
</gene>
<dbReference type="CDD" id="cd09272">
    <property type="entry name" value="RNase_HI_RT_Ty1"/>
    <property type="match status" value="1"/>
</dbReference>
<feature type="region of interest" description="Disordered" evidence="1">
    <location>
        <begin position="507"/>
        <end position="563"/>
    </location>
</feature>
<feature type="region of interest" description="Disordered" evidence="1">
    <location>
        <begin position="444"/>
        <end position="470"/>
    </location>
</feature>
<feature type="region of interest" description="Disordered" evidence="1">
    <location>
        <begin position="840"/>
        <end position="882"/>
    </location>
</feature>
<evidence type="ECO:0000313" key="3">
    <source>
        <dbReference type="EMBL" id="GEU34333.1"/>
    </source>
</evidence>
<feature type="domain" description="Reverse transcriptase Ty1/copia-type" evidence="2">
    <location>
        <begin position="66"/>
        <end position="144"/>
    </location>
</feature>
<proteinExistence type="predicted"/>
<dbReference type="EMBL" id="BKCJ010000564">
    <property type="protein sequence ID" value="GEU34333.1"/>
    <property type="molecule type" value="Genomic_DNA"/>
</dbReference>
<comment type="caution">
    <text evidence="3">The sequence shown here is derived from an EMBL/GenBank/DDBJ whole genome shotgun (WGS) entry which is preliminary data.</text>
</comment>
<accession>A0A6L2JBE8</accession>
<protein>
    <recommendedName>
        <fullName evidence="2">Reverse transcriptase Ty1/copia-type domain-containing protein</fullName>
    </recommendedName>
</protein>
<sequence>MTKTSQEHAMVSYIKKQRRTNHKDYQNCLFAYFLLQIEPKKAIQALIDPSWIEAIQDELLQFKLQKVYVDDIIFGSTKKSLCTEFKGLMHKKFQMVYMGELTFFLGLQVMQRDDGIFISQDKYVADILKKFDFSSVKTTSTPIETNKALLKDMDVHLYRSMIRSLMYLEASRSDIMFAVYACARFQVTPKVSHLHAVKRIFRYLKGQLKLGLWYPRDLPFNLETFSDSDYTRASLDRKSTTGSCQFLGKRLISWQCKKQIVVANLTTEAEYVATPNCCRQIDDLYGLEMVLVMNLKLKRVVVRLMLLGRIWCCWVKVSTARNVEFHQIVDFFTTSSIHYALTQIHATIDGKTVVISESSVRSDLHFNDEDSITCLSNDAIFVNLALMGFLQLFLNNQIDLAEPFNDVYVTPVHTKKVFTNVKRQNKDFSGTVTSLFASMLTHTPRQAKRGRDTKIPQSSGPPKKVGDEAVCTKEDDRVVRAVTTATSLKAECQDNTLGDADAQTRLETASKQSHDPPFSEVNTSGSGEDSMEHQDDLTDFMPSTPHDSPLSRGHTTGNDEGRPNIAQDLVIKKMQKKVKSLEKKQSARTPRMNLFKIAMDNVEGDTVNVGGAVNTATTGVSAASASVTTVGVSISTTEPKTPLTTTTTAFEDEDLTNAQTLIKMRSEKAKEKRVAFKDVEESVRPTTILLTIDPKDKGKCIMQEPEKPPKNPRKAQIQLDKELAKRMHEEEMAELKRRQSEIVATEEASKEAINKELDDIQAMIETDEQMASRIQFEEAAEQRSKLPTKAQMRNRMYTYLKNQAGCNHNQLIGRSYDEIQKLFDKAYKQVKSFVPMDSEVVKDSGKKDDSSSKQAESRKKRAGLKLKSKSPKKLKVMKEHESAVDEQEKEELKFCLKIVQDEDRAINYETLAVTSLIIDWVSQLLGSAL</sequence>
<organism evidence="3">
    <name type="scientific">Tanacetum cinerariifolium</name>
    <name type="common">Dalmatian daisy</name>
    <name type="synonym">Chrysanthemum cinerariifolium</name>
    <dbReference type="NCBI Taxonomy" id="118510"/>
    <lineage>
        <taxon>Eukaryota</taxon>
        <taxon>Viridiplantae</taxon>
        <taxon>Streptophyta</taxon>
        <taxon>Embryophyta</taxon>
        <taxon>Tracheophyta</taxon>
        <taxon>Spermatophyta</taxon>
        <taxon>Magnoliopsida</taxon>
        <taxon>eudicotyledons</taxon>
        <taxon>Gunneridae</taxon>
        <taxon>Pentapetalae</taxon>
        <taxon>asterids</taxon>
        <taxon>campanulids</taxon>
        <taxon>Asterales</taxon>
        <taxon>Asteraceae</taxon>
        <taxon>Asteroideae</taxon>
        <taxon>Anthemideae</taxon>
        <taxon>Anthemidinae</taxon>
        <taxon>Tanacetum</taxon>
    </lineage>
</organism>
<reference evidence="3" key="1">
    <citation type="journal article" date="2019" name="Sci. Rep.">
        <title>Draft genome of Tanacetum cinerariifolium, the natural source of mosquito coil.</title>
        <authorList>
            <person name="Yamashiro T."/>
            <person name="Shiraishi A."/>
            <person name="Satake H."/>
            <person name="Nakayama K."/>
        </authorList>
    </citation>
    <scope>NUCLEOTIDE SEQUENCE</scope>
</reference>
<evidence type="ECO:0000259" key="2">
    <source>
        <dbReference type="Pfam" id="PF07727"/>
    </source>
</evidence>
<dbReference type="Pfam" id="PF07727">
    <property type="entry name" value="RVT_2"/>
    <property type="match status" value="1"/>
</dbReference>
<dbReference type="PANTHER" id="PTHR11439">
    <property type="entry name" value="GAG-POL-RELATED RETROTRANSPOSON"/>
    <property type="match status" value="1"/>
</dbReference>
<dbReference type="InterPro" id="IPR013103">
    <property type="entry name" value="RVT_2"/>
</dbReference>
<feature type="compositionally biased region" description="Basic and acidic residues" evidence="1">
    <location>
        <begin position="840"/>
        <end position="857"/>
    </location>
</feature>